<dbReference type="AlphaFoldDB" id="A2DBP3"/>
<sequence length="480" mass="55462">MNDYKEKKEDSQTNSLASISNVCDEEDEIFAKISNVANKIQEIANLQTQLEENSDNQSFCEKIHNELMYISSILKGLWEDLQSIFSKDLITSYNEEKKLELAQFLIDLILNSDSENRLNALICISCLLQQKSTFAKIFIDLNIVDGYIHFISNEDISSQEFSILLHSLAVLISFSKKIYTDFIVGNLPITYFHERTLDFTDEISFKSLVYYSSVISSYETDPSQILEILDIFSTAIRLNITETFGDIISHLPQMIRTWPDNLDLNILMDYNIYFLISVIIDGNLNIPNISSQILYALDSVYYLLSRDIIPEFDWLEIKDFIYNINQDHRRSALNVLWMLCTKSPKIVLDIIPVEEFPEIFQILSNDCPSLTKSVFSLFVYNYLLIISPQQIANLVLEIEDFLSFFVDSLGSKNEIISILNIIMMVLESYDSLPIDQRAAFLDIVRSCDNWDELEELLESETEMVAQLAQNLNSKFHEFID</sequence>
<name>A2DBP3_TRIV3</name>
<gene>
    <name evidence="1" type="ORF">TVAG_094210</name>
</gene>
<dbReference type="SMR" id="A2DBP3"/>
<reference evidence="1" key="1">
    <citation type="submission" date="2006-10" db="EMBL/GenBank/DDBJ databases">
        <authorList>
            <person name="Amadeo P."/>
            <person name="Zhao Q."/>
            <person name="Wortman J."/>
            <person name="Fraser-Liggett C."/>
            <person name="Carlton J."/>
        </authorList>
    </citation>
    <scope>NUCLEOTIDE SEQUENCE</scope>
    <source>
        <strain evidence="1">G3</strain>
    </source>
</reference>
<dbReference type="Gene3D" id="1.25.10.10">
    <property type="entry name" value="Leucine-rich Repeat Variant"/>
    <property type="match status" value="1"/>
</dbReference>
<dbReference type="InterPro" id="IPR016024">
    <property type="entry name" value="ARM-type_fold"/>
</dbReference>
<dbReference type="Proteomes" id="UP000001542">
    <property type="component" value="Unassembled WGS sequence"/>
</dbReference>
<dbReference type="RefSeq" id="XP_001583232.1">
    <property type="nucleotide sequence ID" value="XM_001583182.1"/>
</dbReference>
<reference evidence="1" key="2">
    <citation type="journal article" date="2007" name="Science">
        <title>Draft genome sequence of the sexually transmitted pathogen Trichomonas vaginalis.</title>
        <authorList>
            <person name="Carlton J.M."/>
            <person name="Hirt R.P."/>
            <person name="Silva J.C."/>
            <person name="Delcher A.L."/>
            <person name="Schatz M."/>
            <person name="Zhao Q."/>
            <person name="Wortman J.R."/>
            <person name="Bidwell S.L."/>
            <person name="Alsmark U.C.M."/>
            <person name="Besteiro S."/>
            <person name="Sicheritz-Ponten T."/>
            <person name="Noel C.J."/>
            <person name="Dacks J.B."/>
            <person name="Foster P.G."/>
            <person name="Simillion C."/>
            <person name="Van de Peer Y."/>
            <person name="Miranda-Saavedra D."/>
            <person name="Barton G.J."/>
            <person name="Westrop G.D."/>
            <person name="Mueller S."/>
            <person name="Dessi D."/>
            <person name="Fiori P.L."/>
            <person name="Ren Q."/>
            <person name="Paulsen I."/>
            <person name="Zhang H."/>
            <person name="Bastida-Corcuera F.D."/>
            <person name="Simoes-Barbosa A."/>
            <person name="Brown M.T."/>
            <person name="Hayes R.D."/>
            <person name="Mukherjee M."/>
            <person name="Okumura C.Y."/>
            <person name="Schneider R."/>
            <person name="Smith A.J."/>
            <person name="Vanacova S."/>
            <person name="Villalvazo M."/>
            <person name="Haas B.J."/>
            <person name="Pertea M."/>
            <person name="Feldblyum T.V."/>
            <person name="Utterback T.R."/>
            <person name="Shu C.L."/>
            <person name="Osoegawa K."/>
            <person name="de Jong P.J."/>
            <person name="Hrdy I."/>
            <person name="Horvathova L."/>
            <person name="Zubacova Z."/>
            <person name="Dolezal P."/>
            <person name="Malik S.B."/>
            <person name="Logsdon J.M. Jr."/>
            <person name="Henze K."/>
            <person name="Gupta A."/>
            <person name="Wang C.C."/>
            <person name="Dunne R.L."/>
            <person name="Upcroft J.A."/>
            <person name="Upcroft P."/>
            <person name="White O."/>
            <person name="Salzberg S.L."/>
            <person name="Tang P."/>
            <person name="Chiu C.-H."/>
            <person name="Lee Y.-S."/>
            <person name="Embley T.M."/>
            <person name="Coombs G.H."/>
            <person name="Mottram J.C."/>
            <person name="Tachezy J."/>
            <person name="Fraser-Liggett C.M."/>
            <person name="Johnson P.J."/>
        </authorList>
    </citation>
    <scope>NUCLEOTIDE SEQUENCE [LARGE SCALE GENOMIC DNA]</scope>
    <source>
        <strain evidence="1">G3</strain>
    </source>
</reference>
<accession>A2DBP3</accession>
<proteinExistence type="predicted"/>
<dbReference type="EMBL" id="DS113185">
    <property type="protein sequence ID" value="EAY22246.1"/>
    <property type="molecule type" value="Genomic_DNA"/>
</dbReference>
<keyword evidence="2" id="KW-1185">Reference proteome</keyword>
<dbReference type="VEuPathDB" id="TrichDB:TVAG_094210"/>
<dbReference type="KEGG" id="tva:5467801"/>
<evidence type="ECO:0000313" key="2">
    <source>
        <dbReference type="Proteomes" id="UP000001542"/>
    </source>
</evidence>
<dbReference type="SUPFAM" id="SSF48371">
    <property type="entry name" value="ARM repeat"/>
    <property type="match status" value="1"/>
</dbReference>
<protein>
    <submittedName>
        <fullName evidence="1">Uncharacterized protein</fullName>
    </submittedName>
</protein>
<dbReference type="InterPro" id="IPR011989">
    <property type="entry name" value="ARM-like"/>
</dbReference>
<organism evidence="1 2">
    <name type="scientific">Trichomonas vaginalis (strain ATCC PRA-98 / G3)</name>
    <dbReference type="NCBI Taxonomy" id="412133"/>
    <lineage>
        <taxon>Eukaryota</taxon>
        <taxon>Metamonada</taxon>
        <taxon>Parabasalia</taxon>
        <taxon>Trichomonadida</taxon>
        <taxon>Trichomonadidae</taxon>
        <taxon>Trichomonas</taxon>
    </lineage>
</organism>
<evidence type="ECO:0000313" key="1">
    <source>
        <dbReference type="EMBL" id="EAY22246.1"/>
    </source>
</evidence>
<dbReference type="VEuPathDB" id="TrichDB:TVAGG3_0381110"/>
<dbReference type="InParanoid" id="A2DBP3"/>